<feature type="transmembrane region" description="Helical" evidence="1">
    <location>
        <begin position="37"/>
        <end position="56"/>
    </location>
</feature>
<dbReference type="Proteomes" id="UP000238650">
    <property type="component" value="Unassembled WGS sequence"/>
</dbReference>
<dbReference type="Pfam" id="PF09913">
    <property type="entry name" value="DUF2142"/>
    <property type="match status" value="1"/>
</dbReference>
<feature type="transmembrane region" description="Helical" evidence="1">
    <location>
        <begin position="258"/>
        <end position="273"/>
    </location>
</feature>
<dbReference type="OrthoDB" id="3266966at2"/>
<evidence type="ECO:0000256" key="1">
    <source>
        <dbReference type="SAM" id="Phobius"/>
    </source>
</evidence>
<evidence type="ECO:0000313" key="3">
    <source>
        <dbReference type="Proteomes" id="UP000238650"/>
    </source>
</evidence>
<feature type="transmembrane region" description="Helical" evidence="1">
    <location>
        <begin position="155"/>
        <end position="180"/>
    </location>
</feature>
<keyword evidence="1" id="KW-0472">Membrane</keyword>
<name>A0A2S9QKV6_9MICO</name>
<feature type="transmembrane region" description="Helical" evidence="1">
    <location>
        <begin position="236"/>
        <end position="252"/>
    </location>
</feature>
<comment type="caution">
    <text evidence="2">The sequence shown here is derived from an EMBL/GenBank/DDBJ whole genome shotgun (WGS) entry which is preliminary data.</text>
</comment>
<feature type="transmembrane region" description="Helical" evidence="1">
    <location>
        <begin position="187"/>
        <end position="205"/>
    </location>
</feature>
<reference evidence="2 3" key="1">
    <citation type="journal article" date="2017" name="New Microbes New Infect">
        <title>Genome sequence of 'Leucobacter massiliensis' sp. nov. isolated from human pharynx after travel to the 2014 Hajj.</title>
        <authorList>
            <person name="Leangapichart T."/>
            <person name="Gautret P."/>
            <person name="Nguyen T.T."/>
            <person name="Armstrong N."/>
            <person name="Rolain J.M."/>
        </authorList>
    </citation>
    <scope>NUCLEOTIDE SEQUENCE [LARGE SCALE GENOMIC DNA]</scope>
    <source>
        <strain evidence="2 3">122RC15</strain>
    </source>
</reference>
<feature type="transmembrane region" description="Helical" evidence="1">
    <location>
        <begin position="211"/>
        <end position="229"/>
    </location>
</feature>
<keyword evidence="1" id="KW-0812">Transmembrane</keyword>
<feature type="transmembrane region" description="Helical" evidence="1">
    <location>
        <begin position="280"/>
        <end position="300"/>
    </location>
</feature>
<dbReference type="RefSeq" id="WP_105806146.1">
    <property type="nucleotide sequence ID" value="NZ_MWZD01000022.1"/>
</dbReference>
<keyword evidence="1" id="KW-1133">Transmembrane helix</keyword>
<feature type="transmembrane region" description="Helical" evidence="1">
    <location>
        <begin position="499"/>
        <end position="519"/>
    </location>
</feature>
<keyword evidence="3" id="KW-1185">Reference proteome</keyword>
<gene>
    <name evidence="2" type="ORF">B4915_12440</name>
</gene>
<accession>A0A2S9QKV6</accession>
<dbReference type="AlphaFoldDB" id="A0A2S9QKV6"/>
<evidence type="ECO:0008006" key="4">
    <source>
        <dbReference type="Google" id="ProtNLM"/>
    </source>
</evidence>
<dbReference type="EMBL" id="MWZD01000022">
    <property type="protein sequence ID" value="PRI10213.1"/>
    <property type="molecule type" value="Genomic_DNA"/>
</dbReference>
<feature type="transmembrane region" description="Helical" evidence="1">
    <location>
        <begin position="448"/>
        <end position="469"/>
    </location>
</feature>
<feature type="transmembrane region" description="Helical" evidence="1">
    <location>
        <begin position="418"/>
        <end position="436"/>
    </location>
</feature>
<dbReference type="InterPro" id="IPR018674">
    <property type="entry name" value="DUF2142_membrane"/>
</dbReference>
<sequence length="534" mass="56459">MSAGNAPMGGGEDVKETVVRDTARAAAEPGVSGRRTALFAVLAGLLLMLTFGAWALSSPVGASPDEDFHIASIWCGSGEREGLCGAGSSADTRMVPDTIERAICYAHEPSRSAACQGGDFLDGRFGLTESDRVNGDGLYPSGYYFWTSLLASDNLVLSVLAMRFAQALLFSVLAVGLWLLLPRANRLAYAGGIVATFVPFGLFLIPSINPSGWAIASAALLLPALLGFFASEGRRAWALGGYAALAALLGLGARGDSAAYTVIAVLAALALSWEHSRRFWLRAIIPFGVIVAAAVAFLSANQTGSALGGGMAIDGAAEVPKRALLVGNLFDLPELFFGVLGQNFDDSPYTGLGWLDTPLPALVWLPTTFVFSAVLFTALAHFDWRKTVAVLGVASATVAIPLLLLVQNGVRVGWQVQPRYIMPLIIMLVIVALAPSRGPGGEWRRPGFSPAQCWTAAALLTVANSVALYTNLRRYVAPAEPRLGASVDWWWRSAPPPEFVWFAGSVAFAALAVLLVLLAHPGLRLRRTGTHHLS</sequence>
<proteinExistence type="predicted"/>
<organism evidence="2 3">
    <name type="scientific">Leucobacter massiliensis</name>
    <dbReference type="NCBI Taxonomy" id="1686285"/>
    <lineage>
        <taxon>Bacteria</taxon>
        <taxon>Bacillati</taxon>
        <taxon>Actinomycetota</taxon>
        <taxon>Actinomycetes</taxon>
        <taxon>Micrococcales</taxon>
        <taxon>Microbacteriaceae</taxon>
        <taxon>Leucobacter</taxon>
    </lineage>
</organism>
<evidence type="ECO:0000313" key="2">
    <source>
        <dbReference type="EMBL" id="PRI10213.1"/>
    </source>
</evidence>
<feature type="transmembrane region" description="Helical" evidence="1">
    <location>
        <begin position="387"/>
        <end position="406"/>
    </location>
</feature>
<protein>
    <recommendedName>
        <fullName evidence="4">DUF2142 domain-containing protein</fullName>
    </recommendedName>
</protein>
<feature type="transmembrane region" description="Helical" evidence="1">
    <location>
        <begin position="361"/>
        <end position="380"/>
    </location>
</feature>